<comment type="caution">
    <text evidence="1">The sequence shown here is derived from an EMBL/GenBank/DDBJ whole genome shotgun (WGS) entry which is preliminary data.</text>
</comment>
<dbReference type="EMBL" id="QJKJ01005047">
    <property type="protein sequence ID" value="RDX91727.1"/>
    <property type="molecule type" value="Genomic_DNA"/>
</dbReference>
<dbReference type="AlphaFoldDB" id="A0A371GMF0"/>
<name>A0A371GMF0_MUCPR</name>
<sequence length="92" mass="10985">MESTTLQGPITRGRLRRLQKEWRIITHGGFIVAKSKLEWNQDDFNLLQLNAQTRCIINYALYKSKINKFYSYKITKKMWDAFRITRDGIEDV</sequence>
<evidence type="ECO:0000313" key="2">
    <source>
        <dbReference type="Proteomes" id="UP000257109"/>
    </source>
</evidence>
<proteinExistence type="predicted"/>
<gene>
    <name evidence="1" type="ORF">CR513_26250</name>
</gene>
<feature type="non-terminal residue" evidence="1">
    <location>
        <position position="1"/>
    </location>
</feature>
<reference evidence="1" key="1">
    <citation type="submission" date="2018-05" db="EMBL/GenBank/DDBJ databases">
        <title>Draft genome of Mucuna pruriens seed.</title>
        <authorList>
            <person name="Nnadi N.E."/>
            <person name="Vos R."/>
            <person name="Hasami M.H."/>
            <person name="Devisetty U.K."/>
            <person name="Aguiy J.C."/>
        </authorList>
    </citation>
    <scope>NUCLEOTIDE SEQUENCE [LARGE SCALE GENOMIC DNA]</scope>
    <source>
        <strain evidence="1">JCA_2017</strain>
    </source>
</reference>
<dbReference type="OrthoDB" id="1747372at2759"/>
<keyword evidence="2" id="KW-1185">Reference proteome</keyword>
<evidence type="ECO:0000313" key="1">
    <source>
        <dbReference type="EMBL" id="RDX91727.1"/>
    </source>
</evidence>
<dbReference type="Proteomes" id="UP000257109">
    <property type="component" value="Unassembled WGS sequence"/>
</dbReference>
<organism evidence="1 2">
    <name type="scientific">Mucuna pruriens</name>
    <name type="common">Velvet bean</name>
    <name type="synonym">Dolichos pruriens</name>
    <dbReference type="NCBI Taxonomy" id="157652"/>
    <lineage>
        <taxon>Eukaryota</taxon>
        <taxon>Viridiplantae</taxon>
        <taxon>Streptophyta</taxon>
        <taxon>Embryophyta</taxon>
        <taxon>Tracheophyta</taxon>
        <taxon>Spermatophyta</taxon>
        <taxon>Magnoliopsida</taxon>
        <taxon>eudicotyledons</taxon>
        <taxon>Gunneridae</taxon>
        <taxon>Pentapetalae</taxon>
        <taxon>rosids</taxon>
        <taxon>fabids</taxon>
        <taxon>Fabales</taxon>
        <taxon>Fabaceae</taxon>
        <taxon>Papilionoideae</taxon>
        <taxon>50 kb inversion clade</taxon>
        <taxon>NPAAA clade</taxon>
        <taxon>indigoferoid/millettioid clade</taxon>
        <taxon>Phaseoleae</taxon>
        <taxon>Mucuna</taxon>
    </lineage>
</organism>
<accession>A0A371GMF0</accession>
<protein>
    <submittedName>
        <fullName evidence="1">Uncharacterized protein</fullName>
    </submittedName>
</protein>